<evidence type="ECO:0000313" key="1">
    <source>
        <dbReference type="EMBL" id="RNA29954.1"/>
    </source>
</evidence>
<name>A0A3M7S2E6_BRAPC</name>
<dbReference type="EMBL" id="REGN01002147">
    <property type="protein sequence ID" value="RNA29954.1"/>
    <property type="molecule type" value="Genomic_DNA"/>
</dbReference>
<comment type="caution">
    <text evidence="1">The sequence shown here is derived from an EMBL/GenBank/DDBJ whole genome shotgun (WGS) entry which is preliminary data.</text>
</comment>
<reference evidence="1 2" key="1">
    <citation type="journal article" date="2018" name="Sci. Rep.">
        <title>Genomic signatures of local adaptation to the degree of environmental predictability in rotifers.</title>
        <authorList>
            <person name="Franch-Gras L."/>
            <person name="Hahn C."/>
            <person name="Garcia-Roger E.M."/>
            <person name="Carmona M.J."/>
            <person name="Serra M."/>
            <person name="Gomez A."/>
        </authorList>
    </citation>
    <scope>NUCLEOTIDE SEQUENCE [LARGE SCALE GENOMIC DNA]</scope>
    <source>
        <strain evidence="1">HYR1</strain>
    </source>
</reference>
<dbReference type="Proteomes" id="UP000276133">
    <property type="component" value="Unassembled WGS sequence"/>
</dbReference>
<dbReference type="AlphaFoldDB" id="A0A3M7S2E6"/>
<keyword evidence="2" id="KW-1185">Reference proteome</keyword>
<protein>
    <submittedName>
        <fullName evidence="1">Uncharacterized protein</fullName>
    </submittedName>
</protein>
<accession>A0A3M7S2E6</accession>
<organism evidence="1 2">
    <name type="scientific">Brachionus plicatilis</name>
    <name type="common">Marine rotifer</name>
    <name type="synonym">Brachionus muelleri</name>
    <dbReference type="NCBI Taxonomy" id="10195"/>
    <lineage>
        <taxon>Eukaryota</taxon>
        <taxon>Metazoa</taxon>
        <taxon>Spiralia</taxon>
        <taxon>Gnathifera</taxon>
        <taxon>Rotifera</taxon>
        <taxon>Eurotatoria</taxon>
        <taxon>Monogononta</taxon>
        <taxon>Pseudotrocha</taxon>
        <taxon>Ploima</taxon>
        <taxon>Brachionidae</taxon>
        <taxon>Brachionus</taxon>
    </lineage>
</organism>
<evidence type="ECO:0000313" key="2">
    <source>
        <dbReference type="Proteomes" id="UP000276133"/>
    </source>
</evidence>
<proteinExistence type="predicted"/>
<gene>
    <name evidence="1" type="ORF">BpHYR1_054519</name>
</gene>
<sequence length="92" mass="9182">MTKFLGFGNTQSGSALWNTTRLFCCLNGSHFSMKICCGFGGIGGNRSTTTFLAGGGKTLPGTRTVWSGILGGGGGGVSRRINGAGVDGFGGA</sequence>